<feature type="compositionally biased region" description="Basic and acidic residues" evidence="1">
    <location>
        <begin position="380"/>
        <end position="390"/>
    </location>
</feature>
<name>A0ABS3RT23_9ACTN</name>
<keyword evidence="4" id="KW-1185">Reference proteome</keyword>
<dbReference type="InterPro" id="IPR041578">
    <property type="entry name" value="PIN_8"/>
</dbReference>
<gene>
    <name evidence="3" type="ORF">J4709_19720</name>
</gene>
<feature type="domain" description="PIN like" evidence="2">
    <location>
        <begin position="40"/>
        <end position="251"/>
    </location>
</feature>
<feature type="region of interest" description="Disordered" evidence="1">
    <location>
        <begin position="1"/>
        <end position="20"/>
    </location>
</feature>
<organism evidence="3 4">
    <name type="scientific">Actinomadura violacea</name>
    <dbReference type="NCBI Taxonomy" id="2819934"/>
    <lineage>
        <taxon>Bacteria</taxon>
        <taxon>Bacillati</taxon>
        <taxon>Actinomycetota</taxon>
        <taxon>Actinomycetes</taxon>
        <taxon>Streptosporangiales</taxon>
        <taxon>Thermomonosporaceae</taxon>
        <taxon>Actinomadura</taxon>
    </lineage>
</organism>
<protein>
    <submittedName>
        <fullName evidence="3">DUF4935 domain-containing protein</fullName>
    </submittedName>
</protein>
<evidence type="ECO:0000256" key="1">
    <source>
        <dbReference type="SAM" id="MobiDB-lite"/>
    </source>
</evidence>
<dbReference type="EMBL" id="JAGEPF010000012">
    <property type="protein sequence ID" value="MBO2459812.1"/>
    <property type="molecule type" value="Genomic_DNA"/>
</dbReference>
<accession>A0ABS3RT23</accession>
<dbReference type="Pfam" id="PF18476">
    <property type="entry name" value="PIN_8"/>
    <property type="match status" value="1"/>
</dbReference>
<evidence type="ECO:0000313" key="4">
    <source>
        <dbReference type="Proteomes" id="UP000680206"/>
    </source>
</evidence>
<sequence>MADQHDGEQPAPAPRKLRDLFPEYREPSQDRLRMHIKEGLVVLDTNALFAAYRLNATGRREFLRTLELLEGRLWVPHRVAQEFLENRLDVIDECAKATADLNRSLKRSFDQVVKEIADFGARRGLSRDQVADLRKIVKTAQEDVRTGTEAAFTFGLKAKDCQDEDPILVEIEELLAGKIGEPLDDMDAARDEASRRYAYLVPPGYMDADKPADRAIGDYLVWAQVIEKTTASQRPVLLVSNDEKKDWFTERQCPRPELVAEMRTKTGQAFHLVNVRTFLSLANEYMDAKVSTATITQAEEMSREADEDTEAASPLEGQLLERLSYRPGRGFWPRVELRPPDPAVWNSEIIRRNLQNPDLAEIAARLLREMDVGEMLERRRRELDYSQREAEDPDAPSEDGNQDSPPEE</sequence>
<dbReference type="Proteomes" id="UP000680206">
    <property type="component" value="Unassembled WGS sequence"/>
</dbReference>
<reference evidence="3 4" key="1">
    <citation type="submission" date="2021-03" db="EMBL/GenBank/DDBJ databases">
        <title>Actinomadura violae sp. nov., isolated from lichen in Thailand.</title>
        <authorList>
            <person name="Kanchanasin P."/>
            <person name="Saeng-In P."/>
            <person name="Phongsopitanun W."/>
            <person name="Yuki M."/>
            <person name="Kudo T."/>
            <person name="Ohkuma M."/>
            <person name="Tanasupawat S."/>
        </authorList>
    </citation>
    <scope>NUCLEOTIDE SEQUENCE [LARGE SCALE GENOMIC DNA]</scope>
    <source>
        <strain evidence="3 4">LCR2-06</strain>
    </source>
</reference>
<evidence type="ECO:0000313" key="3">
    <source>
        <dbReference type="EMBL" id="MBO2459812.1"/>
    </source>
</evidence>
<comment type="caution">
    <text evidence="3">The sequence shown here is derived from an EMBL/GenBank/DDBJ whole genome shotgun (WGS) entry which is preliminary data.</text>
</comment>
<proteinExistence type="predicted"/>
<feature type="region of interest" description="Disordered" evidence="1">
    <location>
        <begin position="380"/>
        <end position="408"/>
    </location>
</feature>
<feature type="compositionally biased region" description="Acidic residues" evidence="1">
    <location>
        <begin position="391"/>
        <end position="408"/>
    </location>
</feature>
<dbReference type="RefSeq" id="WP_208242817.1">
    <property type="nucleotide sequence ID" value="NZ_JAGEPF010000012.1"/>
</dbReference>
<evidence type="ECO:0000259" key="2">
    <source>
        <dbReference type="Pfam" id="PF18476"/>
    </source>
</evidence>